<gene>
    <name evidence="2" type="ORF">D3272_15545</name>
</gene>
<keyword evidence="3" id="KW-1185">Reference proteome</keyword>
<accession>A0A4Q2RE11</accession>
<sequence>MSDDDMQRPRGRPLLPVEERSRRARERDRIKKREQRSRGLVQRYLNLTPVQAGRLDRHRVHGGFRTTSDLIAALVDRMPDRP</sequence>
<dbReference type="Proteomes" id="UP000289411">
    <property type="component" value="Unassembled WGS sequence"/>
</dbReference>
<proteinExistence type="predicted"/>
<dbReference type="AlphaFoldDB" id="A0A4Q2RE11"/>
<feature type="region of interest" description="Disordered" evidence="1">
    <location>
        <begin position="1"/>
        <end position="36"/>
    </location>
</feature>
<comment type="caution">
    <text evidence="2">The sequence shown here is derived from an EMBL/GenBank/DDBJ whole genome shotgun (WGS) entry which is preliminary data.</text>
</comment>
<evidence type="ECO:0000313" key="3">
    <source>
        <dbReference type="Proteomes" id="UP000289411"/>
    </source>
</evidence>
<protein>
    <submittedName>
        <fullName evidence="2">Uncharacterized protein</fullName>
    </submittedName>
</protein>
<name>A0A4Q2RE11_9HYPH</name>
<organism evidence="2 3">
    <name type="scientific">Lichenibacterium ramalinae</name>
    <dbReference type="NCBI Taxonomy" id="2316527"/>
    <lineage>
        <taxon>Bacteria</taxon>
        <taxon>Pseudomonadati</taxon>
        <taxon>Pseudomonadota</taxon>
        <taxon>Alphaproteobacteria</taxon>
        <taxon>Hyphomicrobiales</taxon>
        <taxon>Lichenihabitantaceae</taxon>
        <taxon>Lichenibacterium</taxon>
    </lineage>
</organism>
<evidence type="ECO:0000313" key="2">
    <source>
        <dbReference type="EMBL" id="RYB03567.1"/>
    </source>
</evidence>
<reference evidence="2 3" key="1">
    <citation type="submission" date="2018-09" db="EMBL/GenBank/DDBJ databases">
        <authorList>
            <person name="Grouzdev D.S."/>
            <person name="Krutkina M.S."/>
        </authorList>
    </citation>
    <scope>NUCLEOTIDE SEQUENCE [LARGE SCALE GENOMIC DNA]</scope>
    <source>
        <strain evidence="2 3">RmlP001</strain>
    </source>
</reference>
<dbReference type="EMBL" id="QYBC01000013">
    <property type="protein sequence ID" value="RYB03567.1"/>
    <property type="molecule type" value="Genomic_DNA"/>
</dbReference>
<evidence type="ECO:0000256" key="1">
    <source>
        <dbReference type="SAM" id="MobiDB-lite"/>
    </source>
</evidence>
<reference evidence="2 3" key="2">
    <citation type="submission" date="2019-02" db="EMBL/GenBank/DDBJ databases">
        <title>'Lichenibacterium ramalinii' gen. nov. sp. nov., 'Lichenibacterium minor' gen. nov. sp. nov.</title>
        <authorList>
            <person name="Pankratov T."/>
        </authorList>
    </citation>
    <scope>NUCLEOTIDE SEQUENCE [LARGE SCALE GENOMIC DNA]</scope>
    <source>
        <strain evidence="2 3">RmlP001</strain>
    </source>
</reference>
<feature type="compositionally biased region" description="Basic and acidic residues" evidence="1">
    <location>
        <begin position="17"/>
        <end position="31"/>
    </location>
</feature>